<dbReference type="InterPro" id="IPR007051">
    <property type="entry name" value="CHORD_dom"/>
</dbReference>
<evidence type="ECO:0000256" key="4">
    <source>
        <dbReference type="SAM" id="MobiDB-lite"/>
    </source>
</evidence>
<evidence type="ECO:0000259" key="5">
    <source>
        <dbReference type="PROSITE" id="PS51203"/>
    </source>
</evidence>
<accession>G7E516</accession>
<dbReference type="CDD" id="cd06466">
    <property type="entry name" value="p23_CS_SGT1_like"/>
    <property type="match status" value="1"/>
</dbReference>
<feature type="domain" description="CHORD" evidence="6">
    <location>
        <begin position="49"/>
        <end position="111"/>
    </location>
</feature>
<dbReference type="PANTHER" id="PTHR46983">
    <property type="entry name" value="CYSTEINE AND HISTIDINE-RICH DOMAIN-CONTAINING PROTEIN 1"/>
    <property type="match status" value="1"/>
</dbReference>
<dbReference type="PROSITE" id="PS51203">
    <property type="entry name" value="CS"/>
    <property type="match status" value="1"/>
</dbReference>
<dbReference type="SUPFAM" id="SSF49764">
    <property type="entry name" value="HSP20-like chaperones"/>
    <property type="match status" value="1"/>
</dbReference>
<keyword evidence="8" id="KW-1185">Reference proteome</keyword>
<dbReference type="Gene3D" id="4.10.1130.20">
    <property type="match status" value="2"/>
</dbReference>
<evidence type="ECO:0000256" key="3">
    <source>
        <dbReference type="ARBA" id="ARBA00022833"/>
    </source>
</evidence>
<evidence type="ECO:0000313" key="8">
    <source>
        <dbReference type="Proteomes" id="UP000009131"/>
    </source>
</evidence>
<evidence type="ECO:0000256" key="2">
    <source>
        <dbReference type="ARBA" id="ARBA00022737"/>
    </source>
</evidence>
<dbReference type="InParanoid" id="G7E516"/>
<feature type="region of interest" description="Disordered" evidence="4">
    <location>
        <begin position="109"/>
        <end position="130"/>
    </location>
</feature>
<dbReference type="PROSITE" id="PS51401">
    <property type="entry name" value="CHORD"/>
    <property type="match status" value="2"/>
</dbReference>
<dbReference type="OMA" id="KGYTCCK"/>
<feature type="region of interest" description="Disordered" evidence="4">
    <location>
        <begin position="145"/>
        <end position="179"/>
    </location>
</feature>
<proteinExistence type="predicted"/>
<feature type="domain" description="CS" evidence="5">
    <location>
        <begin position="263"/>
        <end position="352"/>
    </location>
</feature>
<dbReference type="HOGENOM" id="CLU_040079_1_0_1"/>
<dbReference type="GO" id="GO:0046872">
    <property type="term" value="F:metal ion binding"/>
    <property type="evidence" value="ECO:0007669"/>
    <property type="project" value="UniProtKB-KW"/>
</dbReference>
<evidence type="ECO:0000256" key="1">
    <source>
        <dbReference type="ARBA" id="ARBA00022723"/>
    </source>
</evidence>
<dbReference type="InterPro" id="IPR039790">
    <property type="entry name" value="CHRD1"/>
</dbReference>
<sequence>MQQTVCLPSVLLSVAEAGELSTSPCWTLHESIRSAFPRALAVELRGMRCTRRGCNQDFDDTDNKDDTCSFHPGHPVFHEGLKSYACCKDINKPVLDFDDFMKIPPCATGSHSSEPLEVPAAPAPKDPASPDLASKLAAAVVADESSAPQPVLLQRPARSAAADESPRSPEPAAELEQDPIDASVQAGMRCKRKGCPISADDSLDRNADECRFHPGDPVFHEGSKGYSCCKKRVLDFGDFLALPGCSTSRHLFVGRPKPKTIEPLRLRHDFYQTPKTVIASVFGKKASKEDSRVIFEQWQMHVDLRLPDEQHYQKTFSLYGPIDPIASTYVVLGTKIEINLVKADSRSWPELEEAEGSKTKAQITFGVANKGLSVGQKQMILDETNALSHA</sequence>
<protein>
    <recommendedName>
        <fullName evidence="9">CS domain-containing protein</fullName>
    </recommendedName>
</protein>
<keyword evidence="3" id="KW-0862">Zinc</keyword>
<dbReference type="RefSeq" id="XP_014566344.1">
    <property type="nucleotide sequence ID" value="XM_014710858.1"/>
</dbReference>
<reference evidence="7 8" key="1">
    <citation type="journal article" date="2011" name="J. Gen. Appl. Microbiol.">
        <title>Draft genome sequencing of the enigmatic basidiomycete Mixia osmundae.</title>
        <authorList>
            <person name="Nishida H."/>
            <person name="Nagatsuka Y."/>
            <person name="Sugiyama J."/>
        </authorList>
    </citation>
    <scope>NUCLEOTIDE SEQUENCE [LARGE SCALE GENOMIC DNA]</scope>
    <source>
        <strain evidence="8">CBS 9802 / IAM 14324 / JCM 22182 / KY 12970</strain>
    </source>
</reference>
<comment type="caution">
    <text evidence="7">The sequence shown here is derived from an EMBL/GenBank/DDBJ whole genome shotgun (WGS) entry which is preliminary data.</text>
</comment>
<dbReference type="STRING" id="764103.G7E516"/>
<dbReference type="Pfam" id="PF04969">
    <property type="entry name" value="CS"/>
    <property type="match status" value="1"/>
</dbReference>
<evidence type="ECO:0008006" key="9">
    <source>
        <dbReference type="Google" id="ProtNLM"/>
    </source>
</evidence>
<keyword evidence="1" id="KW-0479">Metal-binding</keyword>
<organism evidence="7 8">
    <name type="scientific">Mixia osmundae (strain CBS 9802 / IAM 14324 / JCM 22182 / KY 12970)</name>
    <dbReference type="NCBI Taxonomy" id="764103"/>
    <lineage>
        <taxon>Eukaryota</taxon>
        <taxon>Fungi</taxon>
        <taxon>Dikarya</taxon>
        <taxon>Basidiomycota</taxon>
        <taxon>Pucciniomycotina</taxon>
        <taxon>Mixiomycetes</taxon>
        <taxon>Mixiales</taxon>
        <taxon>Mixiaceae</taxon>
        <taxon>Mixia</taxon>
    </lineage>
</organism>
<dbReference type="EMBL" id="BABT02000146">
    <property type="protein sequence ID" value="GAA97926.1"/>
    <property type="molecule type" value="Genomic_DNA"/>
</dbReference>
<dbReference type="InterPro" id="IPR007052">
    <property type="entry name" value="CS_dom"/>
</dbReference>
<feature type="domain" description="CHORD" evidence="6">
    <location>
        <begin position="190"/>
        <end position="250"/>
    </location>
</feature>
<keyword evidence="2" id="KW-0677">Repeat</keyword>
<evidence type="ECO:0000259" key="6">
    <source>
        <dbReference type="PROSITE" id="PS51401"/>
    </source>
</evidence>
<dbReference type="Pfam" id="PF04968">
    <property type="entry name" value="CHORD"/>
    <property type="match status" value="2"/>
</dbReference>
<gene>
    <name evidence="7" type="primary">Mo04606</name>
    <name evidence="7" type="ORF">E5Q_04606</name>
</gene>
<dbReference type="OrthoDB" id="1898560at2759"/>
<name>G7E516_MIXOS</name>
<dbReference type="eggNOG" id="KOG1667">
    <property type="taxonomic scope" value="Eukaryota"/>
</dbReference>
<dbReference type="PANTHER" id="PTHR46983:SF3">
    <property type="entry name" value="CHPADIPLOID STATE MAINTENANCE PROTEIN CHPA"/>
    <property type="match status" value="1"/>
</dbReference>
<dbReference type="Proteomes" id="UP000009131">
    <property type="component" value="Unassembled WGS sequence"/>
</dbReference>
<evidence type="ECO:0000313" key="7">
    <source>
        <dbReference type="EMBL" id="GAA97926.1"/>
    </source>
</evidence>
<dbReference type="AlphaFoldDB" id="G7E516"/>
<dbReference type="InterPro" id="IPR008978">
    <property type="entry name" value="HSP20-like_chaperone"/>
</dbReference>
<reference evidence="7 8" key="2">
    <citation type="journal article" date="2012" name="Open Biol.">
        <title>Characteristics of nucleosomes and linker DNA regions on the genome of the basidiomycete Mixia osmundae revealed by mono- and dinucleosome mapping.</title>
        <authorList>
            <person name="Nishida H."/>
            <person name="Kondo S."/>
            <person name="Matsumoto T."/>
            <person name="Suzuki Y."/>
            <person name="Yoshikawa H."/>
            <person name="Taylor T.D."/>
            <person name="Sugiyama J."/>
        </authorList>
    </citation>
    <scope>NUCLEOTIDE SEQUENCE [LARGE SCALE GENOMIC DNA]</scope>
    <source>
        <strain evidence="8">CBS 9802 / IAM 14324 / JCM 22182 / KY 12970</strain>
    </source>
</reference>
<dbReference type="Gene3D" id="2.60.40.790">
    <property type="match status" value="1"/>
</dbReference>